<keyword evidence="7 8" id="KW-1015">Disulfide bond</keyword>
<evidence type="ECO:0000259" key="10">
    <source>
        <dbReference type="PROSITE" id="PS01180"/>
    </source>
</evidence>
<dbReference type="InterPro" id="IPR033116">
    <property type="entry name" value="TRYPSIN_SER"/>
</dbReference>
<name>A0A1S3JHF9_LINAN</name>
<dbReference type="Proteomes" id="UP000085678">
    <property type="component" value="Unplaced"/>
</dbReference>
<protein>
    <recommendedName>
        <fullName evidence="3">Acrosin</fullName>
        <ecNumber evidence="2">3.4.21.10</ecNumber>
    </recommendedName>
</protein>
<dbReference type="PROSITE" id="PS50068">
    <property type="entry name" value="LDLRA_2"/>
    <property type="match status" value="2"/>
</dbReference>
<evidence type="ECO:0000259" key="11">
    <source>
        <dbReference type="PROSITE" id="PS50240"/>
    </source>
</evidence>
<dbReference type="InterPro" id="IPR035914">
    <property type="entry name" value="Sperma_CUB_dom_sf"/>
</dbReference>
<dbReference type="FunFam" id="2.40.10.10:FF:000003">
    <property type="entry name" value="Transmembrane serine protease 3"/>
    <property type="match status" value="2"/>
</dbReference>
<evidence type="ECO:0000256" key="6">
    <source>
        <dbReference type="ARBA" id="ARBA00022825"/>
    </source>
</evidence>
<dbReference type="Pfam" id="PF00089">
    <property type="entry name" value="Trypsin"/>
    <property type="match status" value="2"/>
</dbReference>
<dbReference type="OrthoDB" id="6380398at2759"/>
<dbReference type="GO" id="GO:0006508">
    <property type="term" value="P:proteolysis"/>
    <property type="evidence" value="ECO:0007669"/>
    <property type="project" value="UniProtKB-KW"/>
</dbReference>
<reference evidence="13" key="1">
    <citation type="submission" date="2025-08" db="UniProtKB">
        <authorList>
            <consortium name="RefSeq"/>
        </authorList>
    </citation>
    <scope>IDENTIFICATION</scope>
    <source>
        <tissue evidence="13">Gonads</tissue>
    </source>
</reference>
<dbReference type="Gene3D" id="2.40.10.10">
    <property type="entry name" value="Trypsin-like serine proteases"/>
    <property type="match status" value="4"/>
</dbReference>
<dbReference type="GeneID" id="106173116"/>
<dbReference type="Gene3D" id="4.10.400.10">
    <property type="entry name" value="Low-density Lipoprotein Receptor"/>
    <property type="match status" value="2"/>
</dbReference>
<keyword evidence="6" id="KW-0720">Serine protease</keyword>
<dbReference type="Pfam" id="PF00431">
    <property type="entry name" value="CUB"/>
    <property type="match status" value="4"/>
</dbReference>
<feature type="domain" description="Peptidase S1" evidence="11">
    <location>
        <begin position="1425"/>
        <end position="1661"/>
    </location>
</feature>
<dbReference type="STRING" id="7574.A0A1S3JHF9"/>
<dbReference type="InterPro" id="IPR036055">
    <property type="entry name" value="LDL_receptor-like_sf"/>
</dbReference>
<dbReference type="SUPFAM" id="SSF49854">
    <property type="entry name" value="Spermadhesin, CUB domain"/>
    <property type="match status" value="4"/>
</dbReference>
<dbReference type="SMART" id="SM00020">
    <property type="entry name" value="Tryp_SPc"/>
    <property type="match status" value="2"/>
</dbReference>
<dbReference type="FunFam" id="2.60.120.290:FF:000005">
    <property type="entry name" value="Procollagen C-endopeptidase enhancer 1"/>
    <property type="match status" value="1"/>
</dbReference>
<comment type="caution">
    <text evidence="8">Lacks conserved residue(s) required for the propagation of feature annotation.</text>
</comment>
<dbReference type="PANTHER" id="PTHR24252:SF8">
    <property type="entry name" value="ACROSIN"/>
    <property type="match status" value="1"/>
</dbReference>
<dbReference type="CDD" id="cd00041">
    <property type="entry name" value="CUB"/>
    <property type="match status" value="4"/>
</dbReference>
<dbReference type="Pfam" id="PF00057">
    <property type="entry name" value="Ldl_recept_a"/>
    <property type="match status" value="2"/>
</dbReference>
<dbReference type="CDD" id="cd00112">
    <property type="entry name" value="LDLa"/>
    <property type="match status" value="2"/>
</dbReference>
<dbReference type="GO" id="GO:0004252">
    <property type="term" value="F:serine-type endopeptidase activity"/>
    <property type="evidence" value="ECO:0007669"/>
    <property type="project" value="InterPro"/>
</dbReference>
<feature type="disulfide bond" evidence="8">
    <location>
        <begin position="1378"/>
        <end position="1396"/>
    </location>
</feature>
<evidence type="ECO:0000256" key="8">
    <source>
        <dbReference type="PROSITE-ProRule" id="PRU00124"/>
    </source>
</evidence>
<evidence type="ECO:0000256" key="4">
    <source>
        <dbReference type="ARBA" id="ARBA00022670"/>
    </source>
</evidence>
<feature type="domain" description="CUB" evidence="10">
    <location>
        <begin position="1250"/>
        <end position="1367"/>
    </location>
</feature>
<feature type="chain" id="PRO_5015107832" description="Acrosin" evidence="9">
    <location>
        <begin position="26"/>
        <end position="1663"/>
    </location>
</feature>
<dbReference type="SMART" id="SM00192">
    <property type="entry name" value="LDLa"/>
    <property type="match status" value="2"/>
</dbReference>
<sequence length="1663" mass="182638">MAPGTLVVVFSFLWVRFTILPFVYGLPVSDQSLPRACNSALRPERLSGVKGVFMSPRTEHGIYPKNVRCEWDIQVATGMIVEITFQEFELEESVACIYDHVTLLDGGPGGRVLKQLCGTDGVAESPILSIHNNVRVIFESDAFTQGKGFKGFYVPFDPAKRDDIDGDPCDGTPLIFQTFSSGIFSSNFPGRNYYGYNQVCEWRLLGPPGTVFQLTSLNFNVEYTEKCVKDHMTIYDGSDPSYAIIEKSCGYHAQPLRFNSTGNALCVRFISDNTTTGTGFRFKFWRFESEDNIKLLEKHYEPAGIIIVAGKGKNILTQVTKGKSTGAPPAQTFTSPVSVPKKTSAITKTIPVKTKMDPGSVTKQRVISHQPEFATALTTSVPFYTKAKLAQTVKSEKQAKISKLVKEFNHVPHSTLVITPTTLKPEKISMKSQQYSTSSGINIVSQTSLFTTATQTTREIIGTRVPSIKYNQHPEGSQKESEELDAARHCRPSLTQVDSVSGFIRSPNYPHQYDSNVFCEWDLTAPEGKVIRFEIETLSIEFHPTCNYDSLTIKVLDREEYRTLAQYCGSYRPSPTFIIVPQRRAKVVFQTDAFTNKYGFSTKYIFTECANEEEYFECGSGECLPSRKLCDGNRDCRDGGDENTRFCAPDCGIKSIEDIEATPRVLGGVPVKSPTAWPWVAGIVDLSGRLLCGAALISPSWVLTSAHCVQTATSDQRKIHIGSHVMDNVNSNSGVSQLMEISKIIKHPRYHNKTMEHDLALIKLVQAKSGATAICLPEAEDLVVDGQACVMVGWGAGKAGQTTGSTVLQEVALPVLTTGMCRENTIYGNAIKDSMFCAGDLQNGGKDACSGDSGGPLQCHVRGVWTVAGVASWGSGCGQADKPGVYTRVSDYLTWIWATETGTVNQHQQSSCQLHIPRNLCVKRVQQELDFWKIDRKEVGSCCLHIFTDAEEQETEALEMSKEFGLIPMNDDQMTEKLIGVSSRRIRLWTFLSDPNSSKAALAWLYFYLSLVVLTIICTALGTDNNIRIGKYLGNISLDEEALAAEFDIKDNIKLLEKHYEPAGIIIVAGKGKNILTQVTKGKSTGAPPAQTFTSPVSVPKKTSAITKTIPVKTKMDPGSVTKQRVISHQPEFATALTTSVPFYTKANLAQTAKSEKQAKISKLVKEFNHVPHSTLVITPTTLKPEKISMKSQQYSTSSGINIVSQTSLFTTVTQTTREIIGTRVPSIKYNQHPEGSQKESEELDAARHCRPSLTQVDSVSGFIRSPNYPHQYDSNVFCEWDLTAPEGKVIRFEIETLSIEFHPTCNYDSLTIKVLDREEYRTLAQYCGSYRPSPTFIIVPQRRAKVVFQTDAFTNKYGFSTKYIFTECANEEEYFECGSGECLPSRKLCDGNRDCRDGGDENTRFCAPDCGIKSIEDIGATARVLGGVPVKSPTAWPWVAGIVDLSGRLLCGAALISPSWVLTSAHCVQTATSDQRKIHIGSHVMDNVNSNSGVSQLMEISKIIKHPRYHNKTMEHDLALIKLVQAKSGVTAICLPEADDLVVDGQACVMVGWGAGKAGQTTGSTVLQEVALPVLTTGMCRENTIYGNAIKDSMFCAGDLQNGGKDACSGDSGGPLQCHVRGVWTVAGVASWGSGCGQADKPGVYTRVSDYLTWIWAVMSRN</sequence>
<feature type="domain" description="CUB" evidence="10">
    <location>
        <begin position="169"/>
        <end position="287"/>
    </location>
</feature>
<evidence type="ECO:0000313" key="13">
    <source>
        <dbReference type="RefSeq" id="XP_013409571.2"/>
    </source>
</evidence>
<dbReference type="RefSeq" id="XP_013409571.2">
    <property type="nucleotide sequence ID" value="XM_013554117.2"/>
</dbReference>
<feature type="signal peptide" evidence="9">
    <location>
        <begin position="1"/>
        <end position="25"/>
    </location>
</feature>
<evidence type="ECO:0000313" key="12">
    <source>
        <dbReference type="Proteomes" id="UP000085678"/>
    </source>
</evidence>
<dbReference type="PROSITE" id="PS01180">
    <property type="entry name" value="CUB"/>
    <property type="match status" value="4"/>
</dbReference>
<dbReference type="InterPro" id="IPR002172">
    <property type="entry name" value="LDrepeatLR_classA_rpt"/>
</dbReference>
<dbReference type="PROSITE" id="PS00135">
    <property type="entry name" value="TRYPSIN_SER"/>
    <property type="match status" value="2"/>
</dbReference>
<dbReference type="PRINTS" id="PR00722">
    <property type="entry name" value="CHYMOTRYPSIN"/>
</dbReference>
<dbReference type="InParanoid" id="A0A1S3JHF9"/>
<dbReference type="InterPro" id="IPR000859">
    <property type="entry name" value="CUB_dom"/>
</dbReference>
<gene>
    <name evidence="13" type="primary">LOC106173116</name>
</gene>
<dbReference type="KEGG" id="lak:106173116"/>
<evidence type="ECO:0000256" key="5">
    <source>
        <dbReference type="ARBA" id="ARBA00022801"/>
    </source>
</evidence>
<dbReference type="SMART" id="SM00042">
    <property type="entry name" value="CUB"/>
    <property type="match status" value="4"/>
</dbReference>
<evidence type="ECO:0000256" key="7">
    <source>
        <dbReference type="ARBA" id="ARBA00023157"/>
    </source>
</evidence>
<dbReference type="GO" id="GO:0009566">
    <property type="term" value="P:fertilization"/>
    <property type="evidence" value="ECO:0007669"/>
    <property type="project" value="UniProtKB-ARBA"/>
</dbReference>
<evidence type="ECO:0000256" key="3">
    <source>
        <dbReference type="ARBA" id="ARBA00017161"/>
    </source>
</evidence>
<keyword evidence="12" id="KW-1185">Reference proteome</keyword>
<keyword evidence="4" id="KW-0645">Protease</keyword>
<feature type="domain" description="CUB" evidence="10">
    <location>
        <begin position="37"/>
        <end position="156"/>
    </location>
</feature>
<dbReference type="Gene3D" id="2.60.120.290">
    <property type="entry name" value="Spermadhesin, CUB domain"/>
    <property type="match status" value="4"/>
</dbReference>
<dbReference type="PANTHER" id="PTHR24252">
    <property type="entry name" value="ACROSIN-RELATED"/>
    <property type="match status" value="1"/>
</dbReference>
<dbReference type="CDD" id="cd00190">
    <property type="entry name" value="Tryp_SPc"/>
    <property type="match status" value="2"/>
</dbReference>
<feature type="domain" description="Peptidase S1" evidence="11">
    <location>
        <begin position="665"/>
        <end position="901"/>
    </location>
</feature>
<accession>A0A1S3JHF9</accession>
<evidence type="ECO:0000256" key="2">
    <source>
        <dbReference type="ARBA" id="ARBA00012050"/>
    </source>
</evidence>
<dbReference type="InterPro" id="IPR001254">
    <property type="entry name" value="Trypsin_dom"/>
</dbReference>
<dbReference type="PROSITE" id="PS50240">
    <property type="entry name" value="TRYPSIN_DOM"/>
    <property type="match status" value="2"/>
</dbReference>
<comment type="catalytic activity">
    <reaction evidence="1">
        <text>Preferential cleavage: Arg-|-Xaa, Lys-|-Xaa.</text>
        <dbReference type="EC" id="3.4.21.10"/>
    </reaction>
</comment>
<dbReference type="SUPFAM" id="SSF57424">
    <property type="entry name" value="LDL receptor-like module"/>
    <property type="match status" value="2"/>
</dbReference>
<keyword evidence="5" id="KW-0378">Hydrolase</keyword>
<dbReference type="InterPro" id="IPR043504">
    <property type="entry name" value="Peptidase_S1_PA_chymotrypsin"/>
</dbReference>
<evidence type="ECO:0000256" key="1">
    <source>
        <dbReference type="ARBA" id="ARBA00001656"/>
    </source>
</evidence>
<dbReference type="InterPro" id="IPR009003">
    <property type="entry name" value="Peptidase_S1_PA"/>
</dbReference>
<dbReference type="InterPro" id="IPR001314">
    <property type="entry name" value="Peptidase_S1A"/>
</dbReference>
<dbReference type="EC" id="3.4.21.10" evidence="2"/>
<dbReference type="SUPFAM" id="SSF50494">
    <property type="entry name" value="Trypsin-like serine proteases"/>
    <property type="match status" value="2"/>
</dbReference>
<feature type="domain" description="CUB" evidence="10">
    <location>
        <begin position="490"/>
        <end position="607"/>
    </location>
</feature>
<feature type="disulfide bond" evidence="8">
    <location>
        <begin position="618"/>
        <end position="636"/>
    </location>
</feature>
<proteinExistence type="predicted"/>
<organism evidence="12 13">
    <name type="scientific">Lingula anatina</name>
    <name type="common">Brachiopod</name>
    <name type="synonym">Lingula unguis</name>
    <dbReference type="NCBI Taxonomy" id="7574"/>
    <lineage>
        <taxon>Eukaryota</taxon>
        <taxon>Metazoa</taxon>
        <taxon>Spiralia</taxon>
        <taxon>Lophotrochozoa</taxon>
        <taxon>Brachiopoda</taxon>
        <taxon>Linguliformea</taxon>
        <taxon>Lingulata</taxon>
        <taxon>Lingulida</taxon>
        <taxon>Linguloidea</taxon>
        <taxon>Lingulidae</taxon>
        <taxon>Lingula</taxon>
    </lineage>
</organism>
<evidence type="ECO:0000256" key="9">
    <source>
        <dbReference type="SAM" id="SignalP"/>
    </source>
</evidence>
<keyword evidence="9" id="KW-0732">Signal</keyword>